<keyword evidence="8" id="KW-1185">Reference proteome</keyword>
<feature type="compositionally biased region" description="Basic and acidic residues" evidence="4">
    <location>
        <begin position="281"/>
        <end position="294"/>
    </location>
</feature>
<dbReference type="EMBL" id="FRXO01000012">
    <property type="protein sequence ID" value="SHO67295.1"/>
    <property type="molecule type" value="Genomic_DNA"/>
</dbReference>
<evidence type="ECO:0000256" key="4">
    <source>
        <dbReference type="SAM" id="MobiDB-lite"/>
    </source>
</evidence>
<dbReference type="Gene3D" id="1.10.10.10">
    <property type="entry name" value="Winged helix-like DNA-binding domain superfamily/Winged helix DNA-binding domain"/>
    <property type="match status" value="1"/>
</dbReference>
<dbReference type="PROSITE" id="PS51078">
    <property type="entry name" value="ICLR_ED"/>
    <property type="match status" value="1"/>
</dbReference>
<dbReference type="Pfam" id="PF09339">
    <property type="entry name" value="HTH_IclR"/>
    <property type="match status" value="1"/>
</dbReference>
<dbReference type="Pfam" id="PF01614">
    <property type="entry name" value="IclR_C"/>
    <property type="match status" value="1"/>
</dbReference>
<gene>
    <name evidence="7" type="ORF">SAMN02745172_03971</name>
</gene>
<dbReference type="FunFam" id="1.10.10.10:FF:000056">
    <property type="entry name" value="IclR family transcriptional regulator"/>
    <property type="match status" value="1"/>
</dbReference>
<dbReference type="GO" id="GO:0045892">
    <property type="term" value="P:negative regulation of DNA-templated transcription"/>
    <property type="evidence" value="ECO:0007669"/>
    <property type="project" value="TreeGrafter"/>
</dbReference>
<keyword evidence="2" id="KW-0238">DNA-binding</keyword>
<dbReference type="SMART" id="SM00346">
    <property type="entry name" value="HTH_ICLR"/>
    <property type="match status" value="1"/>
</dbReference>
<feature type="domain" description="IclR-ED" evidence="6">
    <location>
        <begin position="87"/>
        <end position="270"/>
    </location>
</feature>
<dbReference type="PANTHER" id="PTHR30136:SF35">
    <property type="entry name" value="HTH-TYPE TRANSCRIPTIONAL REGULATOR RV1719"/>
    <property type="match status" value="1"/>
</dbReference>
<feature type="region of interest" description="Disordered" evidence="4">
    <location>
        <begin position="267"/>
        <end position="294"/>
    </location>
</feature>
<dbReference type="AlphaFoldDB" id="A0A1M7ZQY1"/>
<dbReference type="Gene3D" id="3.30.450.40">
    <property type="match status" value="1"/>
</dbReference>
<dbReference type="InterPro" id="IPR036390">
    <property type="entry name" value="WH_DNA-bd_sf"/>
</dbReference>
<evidence type="ECO:0000259" key="6">
    <source>
        <dbReference type="PROSITE" id="PS51078"/>
    </source>
</evidence>
<dbReference type="InterPro" id="IPR036388">
    <property type="entry name" value="WH-like_DNA-bd_sf"/>
</dbReference>
<dbReference type="SUPFAM" id="SSF55781">
    <property type="entry name" value="GAF domain-like"/>
    <property type="match status" value="1"/>
</dbReference>
<organism evidence="7 8">
    <name type="scientific">Pseudoxanthobacter soli DSM 19599</name>
    <dbReference type="NCBI Taxonomy" id="1123029"/>
    <lineage>
        <taxon>Bacteria</taxon>
        <taxon>Pseudomonadati</taxon>
        <taxon>Pseudomonadota</taxon>
        <taxon>Alphaproteobacteria</taxon>
        <taxon>Hyphomicrobiales</taxon>
        <taxon>Segnochrobactraceae</taxon>
        <taxon>Pseudoxanthobacter</taxon>
    </lineage>
</organism>
<dbReference type="PROSITE" id="PS51077">
    <property type="entry name" value="HTH_ICLR"/>
    <property type="match status" value="1"/>
</dbReference>
<dbReference type="InterPro" id="IPR029016">
    <property type="entry name" value="GAF-like_dom_sf"/>
</dbReference>
<evidence type="ECO:0000313" key="8">
    <source>
        <dbReference type="Proteomes" id="UP000186406"/>
    </source>
</evidence>
<dbReference type="GO" id="GO:0003677">
    <property type="term" value="F:DNA binding"/>
    <property type="evidence" value="ECO:0007669"/>
    <property type="project" value="UniProtKB-KW"/>
</dbReference>
<protein>
    <submittedName>
        <fullName evidence="7">Transcriptional regulator, IclR family</fullName>
    </submittedName>
</protein>
<dbReference type="CDD" id="cd00090">
    <property type="entry name" value="HTH_ARSR"/>
    <property type="match status" value="1"/>
</dbReference>
<evidence type="ECO:0000259" key="5">
    <source>
        <dbReference type="PROSITE" id="PS51077"/>
    </source>
</evidence>
<reference evidence="7 8" key="1">
    <citation type="submission" date="2016-12" db="EMBL/GenBank/DDBJ databases">
        <authorList>
            <person name="Song W.-J."/>
            <person name="Kurnit D.M."/>
        </authorList>
    </citation>
    <scope>NUCLEOTIDE SEQUENCE [LARGE SCALE GENOMIC DNA]</scope>
    <source>
        <strain evidence="7 8">DSM 19599</strain>
    </source>
</reference>
<evidence type="ECO:0000256" key="3">
    <source>
        <dbReference type="ARBA" id="ARBA00023163"/>
    </source>
</evidence>
<dbReference type="PANTHER" id="PTHR30136">
    <property type="entry name" value="HELIX-TURN-HELIX TRANSCRIPTIONAL REGULATOR, ICLR FAMILY"/>
    <property type="match status" value="1"/>
</dbReference>
<accession>A0A1M7ZQY1</accession>
<evidence type="ECO:0000256" key="1">
    <source>
        <dbReference type="ARBA" id="ARBA00023015"/>
    </source>
</evidence>
<dbReference type="SUPFAM" id="SSF46785">
    <property type="entry name" value="Winged helix' DNA-binding domain"/>
    <property type="match status" value="1"/>
</dbReference>
<dbReference type="GO" id="GO:0003700">
    <property type="term" value="F:DNA-binding transcription factor activity"/>
    <property type="evidence" value="ECO:0007669"/>
    <property type="project" value="TreeGrafter"/>
</dbReference>
<evidence type="ECO:0000313" key="7">
    <source>
        <dbReference type="EMBL" id="SHO67295.1"/>
    </source>
</evidence>
<dbReference type="InterPro" id="IPR005471">
    <property type="entry name" value="Tscrpt_reg_IclR_N"/>
</dbReference>
<dbReference type="InterPro" id="IPR050707">
    <property type="entry name" value="HTH_MetabolicPath_Reg"/>
</dbReference>
<sequence>MLTNAQWMLSLVSLAIVEPTTVEIRSVTKALRLLDALGEQPGTLGVSELARQLEIDKSSVSRMLRTLEVAGYVEQDPVSQRYSLGLRMGILGHKALRRMDLRTAARSFLDALAEATGECSHIAILADQRAFYIDQAAPARGVIVDAPIGTLAPVYCTALGKSLLAFQPQSVQDDIIAGIQFEPYTRRTITDAEALRRHLATVQAAGVAFDDEEFSIGVRCLAAPIFRYDGNVCGAIGVSGPSPRVTDARLQEWEVLVKSMARDLSGRLGWEPSAEPAPAAKDTRKVKEARGSDI</sequence>
<proteinExistence type="predicted"/>
<dbReference type="InterPro" id="IPR014757">
    <property type="entry name" value="Tscrpt_reg_IclR_C"/>
</dbReference>
<keyword evidence="3" id="KW-0804">Transcription</keyword>
<keyword evidence="1" id="KW-0805">Transcription regulation</keyword>
<dbReference type="OrthoDB" id="9807558at2"/>
<evidence type="ECO:0000256" key="2">
    <source>
        <dbReference type="ARBA" id="ARBA00023125"/>
    </source>
</evidence>
<feature type="domain" description="HTH iclR-type" evidence="5">
    <location>
        <begin position="24"/>
        <end position="86"/>
    </location>
</feature>
<dbReference type="Proteomes" id="UP000186406">
    <property type="component" value="Unassembled WGS sequence"/>
</dbReference>
<dbReference type="InterPro" id="IPR011991">
    <property type="entry name" value="ArsR-like_HTH"/>
</dbReference>
<dbReference type="STRING" id="1123029.SAMN02745172_03971"/>
<name>A0A1M7ZQY1_9HYPH</name>